<feature type="binding site" evidence="9">
    <location>
        <position position="45"/>
    </location>
    <ligand>
        <name>ATP</name>
        <dbReference type="ChEBI" id="CHEBI:30616"/>
    </ligand>
</feature>
<dbReference type="Pfam" id="PF00069">
    <property type="entry name" value="Pkinase"/>
    <property type="match status" value="1"/>
</dbReference>
<keyword evidence="5 11" id="KW-0418">Kinase</keyword>
<reference evidence="11 12" key="1">
    <citation type="submission" date="2017-06" db="EMBL/GenBank/DDBJ databases">
        <title>Genome sequencing of cyanobaciteial culture collection at National Institute for Environmental Studies (NIES).</title>
        <authorList>
            <person name="Hirose Y."/>
            <person name="Shimura Y."/>
            <person name="Fujisawa T."/>
            <person name="Nakamura Y."/>
            <person name="Kawachi M."/>
        </authorList>
    </citation>
    <scope>NUCLEOTIDE SEQUENCE [LARGE SCALE GENOMIC DNA]</scope>
    <source>
        <strain evidence="11 12">NIES-267</strain>
    </source>
</reference>
<dbReference type="Pfam" id="PF26309">
    <property type="entry name" value="DUF8082"/>
    <property type="match status" value="2"/>
</dbReference>
<evidence type="ECO:0000256" key="4">
    <source>
        <dbReference type="ARBA" id="ARBA00022741"/>
    </source>
</evidence>
<dbReference type="SUPFAM" id="SSF56112">
    <property type="entry name" value="Protein kinase-like (PK-like)"/>
    <property type="match status" value="1"/>
</dbReference>
<evidence type="ECO:0000256" key="5">
    <source>
        <dbReference type="ARBA" id="ARBA00022777"/>
    </source>
</evidence>
<evidence type="ECO:0000256" key="1">
    <source>
        <dbReference type="ARBA" id="ARBA00012513"/>
    </source>
</evidence>
<dbReference type="Gene3D" id="3.30.200.20">
    <property type="entry name" value="Phosphorylase Kinase, domain 1"/>
    <property type="match status" value="1"/>
</dbReference>
<dbReference type="CDD" id="cd14014">
    <property type="entry name" value="STKc_PknB_like"/>
    <property type="match status" value="1"/>
</dbReference>
<dbReference type="PROSITE" id="PS00109">
    <property type="entry name" value="PROTEIN_KINASE_TYR"/>
    <property type="match status" value="1"/>
</dbReference>
<keyword evidence="12" id="KW-1185">Reference proteome</keyword>
<dbReference type="PANTHER" id="PTHR24363">
    <property type="entry name" value="SERINE/THREONINE PROTEIN KINASE"/>
    <property type="match status" value="1"/>
</dbReference>
<evidence type="ECO:0000256" key="7">
    <source>
        <dbReference type="ARBA" id="ARBA00047899"/>
    </source>
</evidence>
<dbReference type="InterPro" id="IPR058395">
    <property type="entry name" value="DUF8082"/>
</dbReference>
<gene>
    <name evidence="11" type="ORF">NIES267_69650</name>
</gene>
<evidence type="ECO:0000313" key="11">
    <source>
        <dbReference type="EMBL" id="BAY87443.1"/>
    </source>
</evidence>
<dbReference type="Proteomes" id="UP000218418">
    <property type="component" value="Chromosome"/>
</dbReference>
<evidence type="ECO:0000259" key="10">
    <source>
        <dbReference type="PROSITE" id="PS50011"/>
    </source>
</evidence>
<sequence>MSAEISPGTLVNNRYLIQKTLGRGGFGRTYLAFNNQRFNEPCVLKEFLPDTQSPSIIIKSKELFEREAKVLYQIKHQQIPQFLALLTHEDKLFIVQEYIDGRTYLQILDDRLSSTRKPFSEAEVRQWLLDMLPVLEYIHGCNIIHRDISLENVMLPNNQSQPVLIDFGVVKEKFTQIFSSSSSHSFKQGSVVGKIGYSPPEQLRLGHCFPSSDLYALAVSALILLTGKMPHLLIDDSLNWNWQSHVNVSSSLATILNKMLASVPAERYQSATEVIAKLENNQSYNSNVSQTVNDNNLKPKMSLGGIISSILPRRTQQNEQQNVGNENNFELLGQTLVSQNPQFVDYCKQQLASFIGPLASMVMEQTLQENPDITSKDFVEVLAQKIPDTQRAESFRNHIKFLKEYKTEQPQKLSQSVSSLTTTPAISHPDFLDYCRREFSSFVGPFASVVIRDTLDENPDLTPKQLVERLMTGIPNRKRAKEFQKRILKD</sequence>
<dbReference type="Gene3D" id="1.10.510.10">
    <property type="entry name" value="Transferase(Phosphotransferase) domain 1"/>
    <property type="match status" value="1"/>
</dbReference>
<keyword evidence="3" id="KW-0808">Transferase</keyword>
<keyword evidence="6 9" id="KW-0067">ATP-binding</keyword>
<accession>A0A1Z4M1T1</accession>
<comment type="catalytic activity">
    <reaction evidence="7">
        <text>L-threonyl-[protein] + ATP = O-phospho-L-threonyl-[protein] + ADP + H(+)</text>
        <dbReference type="Rhea" id="RHEA:46608"/>
        <dbReference type="Rhea" id="RHEA-COMP:11060"/>
        <dbReference type="Rhea" id="RHEA-COMP:11605"/>
        <dbReference type="ChEBI" id="CHEBI:15378"/>
        <dbReference type="ChEBI" id="CHEBI:30013"/>
        <dbReference type="ChEBI" id="CHEBI:30616"/>
        <dbReference type="ChEBI" id="CHEBI:61977"/>
        <dbReference type="ChEBI" id="CHEBI:456216"/>
        <dbReference type="EC" id="2.7.11.1"/>
    </reaction>
</comment>
<evidence type="ECO:0000256" key="6">
    <source>
        <dbReference type="ARBA" id="ARBA00022840"/>
    </source>
</evidence>
<dbReference type="InterPro" id="IPR000719">
    <property type="entry name" value="Prot_kinase_dom"/>
</dbReference>
<feature type="domain" description="Protein kinase" evidence="10">
    <location>
        <begin position="15"/>
        <end position="285"/>
    </location>
</feature>
<dbReference type="InterPro" id="IPR008266">
    <property type="entry name" value="Tyr_kinase_AS"/>
</dbReference>
<dbReference type="PROSITE" id="PS00107">
    <property type="entry name" value="PROTEIN_KINASE_ATP"/>
    <property type="match status" value="1"/>
</dbReference>
<dbReference type="PANTHER" id="PTHR24363:SF0">
    <property type="entry name" value="SERINE_THREONINE KINASE LIKE DOMAIN CONTAINING 1"/>
    <property type="match status" value="1"/>
</dbReference>
<name>A0A1Z4M1T1_9CYAN</name>
<keyword evidence="2 11" id="KW-0723">Serine/threonine-protein kinase</keyword>
<organism evidence="11 12">
    <name type="scientific">Calothrix parasitica NIES-267</name>
    <dbReference type="NCBI Taxonomy" id="1973488"/>
    <lineage>
        <taxon>Bacteria</taxon>
        <taxon>Bacillati</taxon>
        <taxon>Cyanobacteriota</taxon>
        <taxon>Cyanophyceae</taxon>
        <taxon>Nostocales</taxon>
        <taxon>Calotrichaceae</taxon>
        <taxon>Calothrix</taxon>
    </lineage>
</organism>
<dbReference type="AlphaFoldDB" id="A0A1Z4M1T1"/>
<comment type="catalytic activity">
    <reaction evidence="8">
        <text>L-seryl-[protein] + ATP = O-phospho-L-seryl-[protein] + ADP + H(+)</text>
        <dbReference type="Rhea" id="RHEA:17989"/>
        <dbReference type="Rhea" id="RHEA-COMP:9863"/>
        <dbReference type="Rhea" id="RHEA-COMP:11604"/>
        <dbReference type="ChEBI" id="CHEBI:15378"/>
        <dbReference type="ChEBI" id="CHEBI:29999"/>
        <dbReference type="ChEBI" id="CHEBI:30616"/>
        <dbReference type="ChEBI" id="CHEBI:83421"/>
        <dbReference type="ChEBI" id="CHEBI:456216"/>
        <dbReference type="EC" id="2.7.11.1"/>
    </reaction>
</comment>
<evidence type="ECO:0000256" key="8">
    <source>
        <dbReference type="ARBA" id="ARBA00048679"/>
    </source>
</evidence>
<dbReference type="PROSITE" id="PS50011">
    <property type="entry name" value="PROTEIN_KINASE_DOM"/>
    <property type="match status" value="1"/>
</dbReference>
<dbReference type="InterPro" id="IPR011009">
    <property type="entry name" value="Kinase-like_dom_sf"/>
</dbReference>
<dbReference type="EMBL" id="AP018227">
    <property type="protein sequence ID" value="BAY87443.1"/>
    <property type="molecule type" value="Genomic_DNA"/>
</dbReference>
<evidence type="ECO:0000256" key="2">
    <source>
        <dbReference type="ARBA" id="ARBA00022527"/>
    </source>
</evidence>
<protein>
    <recommendedName>
        <fullName evidence="1">non-specific serine/threonine protein kinase</fullName>
        <ecNumber evidence="1">2.7.11.1</ecNumber>
    </recommendedName>
</protein>
<dbReference type="OrthoDB" id="507628at2"/>
<evidence type="ECO:0000313" key="12">
    <source>
        <dbReference type="Proteomes" id="UP000218418"/>
    </source>
</evidence>
<evidence type="ECO:0000256" key="3">
    <source>
        <dbReference type="ARBA" id="ARBA00022679"/>
    </source>
</evidence>
<evidence type="ECO:0000256" key="9">
    <source>
        <dbReference type="PROSITE-ProRule" id="PRU10141"/>
    </source>
</evidence>
<keyword evidence="4 9" id="KW-0547">Nucleotide-binding</keyword>
<dbReference type="GO" id="GO:0004674">
    <property type="term" value="F:protein serine/threonine kinase activity"/>
    <property type="evidence" value="ECO:0007669"/>
    <property type="project" value="UniProtKB-KW"/>
</dbReference>
<dbReference type="EC" id="2.7.11.1" evidence="1"/>
<proteinExistence type="predicted"/>
<dbReference type="InterPro" id="IPR017441">
    <property type="entry name" value="Protein_kinase_ATP_BS"/>
</dbReference>
<dbReference type="GO" id="GO:0005524">
    <property type="term" value="F:ATP binding"/>
    <property type="evidence" value="ECO:0007669"/>
    <property type="project" value="UniProtKB-UniRule"/>
</dbReference>